<organism evidence="2 3">
    <name type="scientific">Tetraparma gracilis</name>
    <dbReference type="NCBI Taxonomy" id="2962635"/>
    <lineage>
        <taxon>Eukaryota</taxon>
        <taxon>Sar</taxon>
        <taxon>Stramenopiles</taxon>
        <taxon>Ochrophyta</taxon>
        <taxon>Bolidophyceae</taxon>
        <taxon>Parmales</taxon>
        <taxon>Triparmaceae</taxon>
        <taxon>Tetraparma</taxon>
    </lineage>
</organism>
<sequence>MRSCPALVPCAPIDLDGASPSTITANFTSAFALPFPASAVPRITFIVGGGKLCRGKYHADAFKTVAAALRAAGYLADTEGGDEGEGGAWKSHHDTNKNLK</sequence>
<feature type="non-terminal residue" evidence="2">
    <location>
        <position position="100"/>
    </location>
</feature>
<reference evidence="2 3" key="1">
    <citation type="journal article" date="2023" name="Commun. Biol.">
        <title>Genome analysis of Parmales, the sister group of diatoms, reveals the evolutionary specialization of diatoms from phago-mixotrophs to photoautotrophs.</title>
        <authorList>
            <person name="Ban H."/>
            <person name="Sato S."/>
            <person name="Yoshikawa S."/>
            <person name="Yamada K."/>
            <person name="Nakamura Y."/>
            <person name="Ichinomiya M."/>
            <person name="Sato N."/>
            <person name="Blanc-Mathieu R."/>
            <person name="Endo H."/>
            <person name="Kuwata A."/>
            <person name="Ogata H."/>
        </authorList>
    </citation>
    <scope>NUCLEOTIDE SEQUENCE [LARGE SCALE GENOMIC DNA]</scope>
</reference>
<dbReference type="EMBL" id="BRYB01004759">
    <property type="protein sequence ID" value="GMI36310.1"/>
    <property type="molecule type" value="Genomic_DNA"/>
</dbReference>
<comment type="caution">
    <text evidence="2">The sequence shown here is derived from an EMBL/GenBank/DDBJ whole genome shotgun (WGS) entry which is preliminary data.</text>
</comment>
<name>A0ABQ6MYK0_9STRA</name>
<feature type="compositionally biased region" description="Basic and acidic residues" evidence="1">
    <location>
        <begin position="91"/>
        <end position="100"/>
    </location>
</feature>
<feature type="region of interest" description="Disordered" evidence="1">
    <location>
        <begin position="79"/>
        <end position="100"/>
    </location>
</feature>
<evidence type="ECO:0000313" key="3">
    <source>
        <dbReference type="Proteomes" id="UP001165060"/>
    </source>
</evidence>
<protein>
    <submittedName>
        <fullName evidence="2">Uncharacterized protein</fullName>
    </submittedName>
</protein>
<evidence type="ECO:0000256" key="1">
    <source>
        <dbReference type="SAM" id="MobiDB-lite"/>
    </source>
</evidence>
<evidence type="ECO:0000313" key="2">
    <source>
        <dbReference type="EMBL" id="GMI36310.1"/>
    </source>
</evidence>
<gene>
    <name evidence="2" type="ORF">TeGR_g6000</name>
</gene>
<accession>A0ABQ6MYK0</accession>
<dbReference type="Proteomes" id="UP001165060">
    <property type="component" value="Unassembled WGS sequence"/>
</dbReference>
<proteinExistence type="predicted"/>
<keyword evidence="3" id="KW-1185">Reference proteome</keyword>